<dbReference type="CDD" id="cd03191">
    <property type="entry name" value="GST_C_Zeta"/>
    <property type="match status" value="1"/>
</dbReference>
<dbReference type="PANTHER" id="PTHR42673:SF21">
    <property type="entry name" value="GLUTATHIONE S-TRANSFERASE YFCF"/>
    <property type="match status" value="1"/>
</dbReference>
<feature type="domain" description="GST C-terminal" evidence="3">
    <location>
        <begin position="88"/>
        <end position="214"/>
    </location>
</feature>
<comment type="caution">
    <text evidence="4">The sequence shown here is derived from an EMBL/GenBank/DDBJ whole genome shotgun (WGS) entry which is preliminary data.</text>
</comment>
<name>A0A7X1KBT0_9SPHN</name>
<comment type="similarity">
    <text evidence="1">Belongs to the GST superfamily. Zeta family.</text>
</comment>
<dbReference type="EMBL" id="JACLAU010000008">
    <property type="protein sequence ID" value="MBC2651591.1"/>
    <property type="molecule type" value="Genomic_DNA"/>
</dbReference>
<evidence type="ECO:0000259" key="2">
    <source>
        <dbReference type="PROSITE" id="PS50404"/>
    </source>
</evidence>
<dbReference type="InterPro" id="IPR004045">
    <property type="entry name" value="Glutathione_S-Trfase_N"/>
</dbReference>
<dbReference type="EC" id="5.2.1.2" evidence="4"/>
<dbReference type="InterPro" id="IPR005955">
    <property type="entry name" value="GST_Zeta"/>
</dbReference>
<dbReference type="InterPro" id="IPR036249">
    <property type="entry name" value="Thioredoxin-like_sf"/>
</dbReference>
<dbReference type="PANTHER" id="PTHR42673">
    <property type="entry name" value="MALEYLACETOACETATE ISOMERASE"/>
    <property type="match status" value="1"/>
</dbReference>
<dbReference type="InterPro" id="IPR036282">
    <property type="entry name" value="Glutathione-S-Trfase_C_sf"/>
</dbReference>
<dbReference type="Pfam" id="PF13410">
    <property type="entry name" value="GST_C_2"/>
    <property type="match status" value="1"/>
</dbReference>
<evidence type="ECO:0000259" key="3">
    <source>
        <dbReference type="PROSITE" id="PS50405"/>
    </source>
</evidence>
<dbReference type="CDD" id="cd03042">
    <property type="entry name" value="GST_N_Zeta"/>
    <property type="match status" value="1"/>
</dbReference>
<dbReference type="GO" id="GO:0016034">
    <property type="term" value="F:maleylacetoacetate isomerase activity"/>
    <property type="evidence" value="ECO:0007669"/>
    <property type="project" value="UniProtKB-EC"/>
</dbReference>
<dbReference type="SUPFAM" id="SSF47616">
    <property type="entry name" value="GST C-terminal domain-like"/>
    <property type="match status" value="1"/>
</dbReference>
<dbReference type="GO" id="GO:0006749">
    <property type="term" value="P:glutathione metabolic process"/>
    <property type="evidence" value="ECO:0007669"/>
    <property type="project" value="TreeGrafter"/>
</dbReference>
<gene>
    <name evidence="4" type="primary">maiA</name>
    <name evidence="4" type="ORF">H7F49_07735</name>
</gene>
<evidence type="ECO:0000256" key="1">
    <source>
        <dbReference type="ARBA" id="ARBA00010007"/>
    </source>
</evidence>
<keyword evidence="5" id="KW-1185">Reference proteome</keyword>
<dbReference type="PROSITE" id="PS50405">
    <property type="entry name" value="GST_CTER"/>
    <property type="match status" value="1"/>
</dbReference>
<dbReference type="Gene3D" id="1.20.1050.10">
    <property type="match status" value="1"/>
</dbReference>
<protein>
    <submittedName>
        <fullName evidence="4">Maleylacetoacetate isomerase</fullName>
        <ecNumber evidence="4">5.2.1.2</ecNumber>
    </submittedName>
</protein>
<dbReference type="Proteomes" id="UP000520156">
    <property type="component" value="Unassembled WGS sequence"/>
</dbReference>
<feature type="domain" description="GST N-terminal" evidence="2">
    <location>
        <begin position="2"/>
        <end position="83"/>
    </location>
</feature>
<sequence length="214" mass="23155">MSGLVLHGYWRSSASYRVRLALELKGIAYRQVTHDLRLGEQSAPDYLALAPHGLVPALEHDGRVLIESPAILEWIEARWPSPPLLPADPDAAAVVRAMAALVACDIHPLNNLRVLQALRDDLGAGEDQVQAWIARWIHAGFAALEALIARHGGTFAYGDSPSLADCMIVPQVYNARRFQVPLDAYPRLVACDAALCALPAAAAAHPDRQPDAQP</sequence>
<dbReference type="PROSITE" id="PS50404">
    <property type="entry name" value="GST_NTER"/>
    <property type="match status" value="1"/>
</dbReference>
<dbReference type="SFLD" id="SFLDS00019">
    <property type="entry name" value="Glutathione_Transferase_(cytos"/>
    <property type="match status" value="1"/>
</dbReference>
<evidence type="ECO:0000313" key="4">
    <source>
        <dbReference type="EMBL" id="MBC2651591.1"/>
    </source>
</evidence>
<dbReference type="GO" id="GO:0005737">
    <property type="term" value="C:cytoplasm"/>
    <property type="evidence" value="ECO:0007669"/>
    <property type="project" value="InterPro"/>
</dbReference>
<organism evidence="4 5">
    <name type="scientific">Novosphingobium aerophilum</name>
    <dbReference type="NCBI Taxonomy" id="2839843"/>
    <lineage>
        <taxon>Bacteria</taxon>
        <taxon>Pseudomonadati</taxon>
        <taxon>Pseudomonadota</taxon>
        <taxon>Alphaproteobacteria</taxon>
        <taxon>Sphingomonadales</taxon>
        <taxon>Sphingomonadaceae</taxon>
        <taxon>Novosphingobium</taxon>
    </lineage>
</organism>
<dbReference type="Gene3D" id="3.40.30.10">
    <property type="entry name" value="Glutaredoxin"/>
    <property type="match status" value="1"/>
</dbReference>
<dbReference type="GO" id="GO:0004364">
    <property type="term" value="F:glutathione transferase activity"/>
    <property type="evidence" value="ECO:0007669"/>
    <property type="project" value="TreeGrafter"/>
</dbReference>
<accession>A0A7X1KBT0</accession>
<dbReference type="NCBIfam" id="TIGR01262">
    <property type="entry name" value="maiA"/>
    <property type="match status" value="1"/>
</dbReference>
<proteinExistence type="inferred from homology"/>
<dbReference type="SFLD" id="SFLDG00358">
    <property type="entry name" value="Main_(cytGST)"/>
    <property type="match status" value="1"/>
</dbReference>
<dbReference type="InterPro" id="IPR010987">
    <property type="entry name" value="Glutathione-S-Trfase_C-like"/>
</dbReference>
<keyword evidence="4" id="KW-0413">Isomerase</keyword>
<dbReference type="Pfam" id="PF13409">
    <property type="entry name" value="GST_N_2"/>
    <property type="match status" value="1"/>
</dbReference>
<dbReference type="RefSeq" id="WP_185683012.1">
    <property type="nucleotide sequence ID" value="NZ_JACLAU010000008.1"/>
</dbReference>
<dbReference type="AlphaFoldDB" id="A0A7X1KBT0"/>
<dbReference type="InterPro" id="IPR034333">
    <property type="entry name" value="GST_Zeta_N"/>
</dbReference>
<dbReference type="InterPro" id="IPR040079">
    <property type="entry name" value="Glutathione_S-Trfase"/>
</dbReference>
<dbReference type="FunFam" id="1.20.1050.10:FF:000010">
    <property type="entry name" value="Maleylacetoacetate isomerase isoform 1"/>
    <property type="match status" value="1"/>
</dbReference>
<dbReference type="GO" id="GO:0006559">
    <property type="term" value="P:L-phenylalanine catabolic process"/>
    <property type="evidence" value="ECO:0007669"/>
    <property type="project" value="TreeGrafter"/>
</dbReference>
<dbReference type="SUPFAM" id="SSF52833">
    <property type="entry name" value="Thioredoxin-like"/>
    <property type="match status" value="1"/>
</dbReference>
<evidence type="ECO:0000313" key="5">
    <source>
        <dbReference type="Proteomes" id="UP000520156"/>
    </source>
</evidence>
<reference evidence="4 5" key="1">
    <citation type="submission" date="2020-08" db="EMBL/GenBank/DDBJ databases">
        <title>The genome sequence of Novosphingobium flavum 4Y4.</title>
        <authorList>
            <person name="Liu Y."/>
        </authorList>
    </citation>
    <scope>NUCLEOTIDE SEQUENCE [LARGE SCALE GENOMIC DNA]</scope>
    <source>
        <strain evidence="4 5">4Y4</strain>
    </source>
</reference>
<dbReference type="InterPro" id="IPR034330">
    <property type="entry name" value="GST_Zeta_C"/>
</dbReference>